<gene>
    <name evidence="2" type="primary">cp110</name>
</gene>
<evidence type="ECO:0000313" key="2">
    <source>
        <dbReference type="Ensembl" id="ENSGWIP00000018272.1"/>
    </source>
</evidence>
<dbReference type="InterPro" id="IPR033207">
    <property type="entry name" value="CCP110"/>
</dbReference>
<proteinExistence type="predicted"/>
<feature type="compositionally biased region" description="Basic and acidic residues" evidence="1">
    <location>
        <begin position="336"/>
        <end position="347"/>
    </location>
</feature>
<feature type="compositionally biased region" description="Basic and acidic residues" evidence="1">
    <location>
        <begin position="1011"/>
        <end position="1024"/>
    </location>
</feature>
<feature type="region of interest" description="Disordered" evidence="1">
    <location>
        <begin position="381"/>
        <end position="415"/>
    </location>
</feature>
<dbReference type="PANTHER" id="PTHR13594:SF2">
    <property type="entry name" value="SI:CH73-100L22.3"/>
    <property type="match status" value="1"/>
</dbReference>
<reference evidence="2" key="1">
    <citation type="submission" date="2020-06" db="EMBL/GenBank/DDBJ databases">
        <authorList>
            <consortium name="Wellcome Sanger Institute Data Sharing"/>
        </authorList>
    </citation>
    <scope>NUCLEOTIDE SEQUENCE [LARGE SCALE GENOMIC DNA]</scope>
</reference>
<dbReference type="GO" id="GO:0032465">
    <property type="term" value="P:regulation of cytokinesis"/>
    <property type="evidence" value="ECO:0007669"/>
    <property type="project" value="InterPro"/>
</dbReference>
<feature type="region of interest" description="Disordered" evidence="1">
    <location>
        <begin position="551"/>
        <end position="589"/>
    </location>
</feature>
<dbReference type="Pfam" id="PF16025">
    <property type="entry name" value="CaM_bind"/>
    <property type="match status" value="1"/>
</dbReference>
<feature type="region of interest" description="Disordered" evidence="1">
    <location>
        <begin position="126"/>
        <end position="151"/>
    </location>
</feature>
<protein>
    <submittedName>
        <fullName evidence="2">Uncharacterized LOC114472309</fullName>
    </submittedName>
</protein>
<feature type="region of interest" description="Disordered" evidence="1">
    <location>
        <begin position="156"/>
        <end position="175"/>
    </location>
</feature>
<dbReference type="GeneID" id="114472309"/>
<feature type="region of interest" description="Disordered" evidence="1">
    <location>
        <begin position="457"/>
        <end position="482"/>
    </location>
</feature>
<feature type="region of interest" description="Disordered" evidence="1">
    <location>
        <begin position="316"/>
        <end position="363"/>
    </location>
</feature>
<evidence type="ECO:0000313" key="3">
    <source>
        <dbReference type="Proteomes" id="UP000694680"/>
    </source>
</evidence>
<name>A0A8C5G6R0_GOUWI</name>
<dbReference type="AlphaFoldDB" id="A0A8C5G6R0"/>
<dbReference type="GO" id="GO:0007099">
    <property type="term" value="P:centriole replication"/>
    <property type="evidence" value="ECO:0007669"/>
    <property type="project" value="InterPro"/>
</dbReference>
<feature type="compositionally biased region" description="Polar residues" evidence="1">
    <location>
        <begin position="559"/>
        <end position="578"/>
    </location>
</feature>
<dbReference type="OrthoDB" id="10028852at2759"/>
<organism evidence="2 3">
    <name type="scientific">Gouania willdenowi</name>
    <name type="common">Blunt-snouted clingfish</name>
    <name type="synonym">Lepadogaster willdenowi</name>
    <dbReference type="NCBI Taxonomy" id="441366"/>
    <lineage>
        <taxon>Eukaryota</taxon>
        <taxon>Metazoa</taxon>
        <taxon>Chordata</taxon>
        <taxon>Craniata</taxon>
        <taxon>Vertebrata</taxon>
        <taxon>Euteleostomi</taxon>
        <taxon>Actinopterygii</taxon>
        <taxon>Neopterygii</taxon>
        <taxon>Teleostei</taxon>
        <taxon>Neoteleostei</taxon>
        <taxon>Acanthomorphata</taxon>
        <taxon>Ovalentaria</taxon>
        <taxon>Blenniimorphae</taxon>
        <taxon>Blenniiformes</taxon>
        <taxon>Gobiesocoidei</taxon>
        <taxon>Gobiesocidae</taxon>
        <taxon>Gobiesocinae</taxon>
        <taxon>Gouania</taxon>
    </lineage>
</organism>
<dbReference type="GO" id="GO:0005814">
    <property type="term" value="C:centriole"/>
    <property type="evidence" value="ECO:0007669"/>
    <property type="project" value="InterPro"/>
</dbReference>
<feature type="compositionally biased region" description="Basic and acidic residues" evidence="1">
    <location>
        <begin position="388"/>
        <end position="415"/>
    </location>
</feature>
<reference evidence="2" key="3">
    <citation type="submission" date="2025-09" db="UniProtKB">
        <authorList>
            <consortium name="Ensembl"/>
        </authorList>
    </citation>
    <scope>IDENTIFICATION</scope>
</reference>
<keyword evidence="3" id="KW-1185">Reference proteome</keyword>
<sequence length="1058" mass="120215">MMEDYEVFVQHRLSELRKSTEEEWRPTAASSSSSSLIRFYGRAILPPLLSKNDKEEMQLYRKHVKKDAVRRKAKDDTRMAYVQTVLHSVQLRTTPTLDELLQEQHSNRSAETNHGISPQSLIETSGVALPPLTPTPSSAFTSSEKSHHERCLLDKVDSQPASQPSSFTGTSHQSMSSDYVTFDDVENTKSASDCIEVQTRRPAHVSSERIFNFSGFFLHSSSTITKIPDIINHPPIDGEELERSGVETSFCHDFIAVKDICGSSFQEDSVMCDNLPVDKSEGTSLNDVEHEEEFKTSITLDSDKVGHLEQKEELFSLSENSNISDNTDTSQTLSDHNQKTEPTHNQEDDSDSVPSAEPHRPSLQALLKKSQEYRRRQRMLRNQARNNKTQERNREPQRTSDEQSHSDKENDGFPHKDITTAVEKEMNHMSAFISSDSCIKKPWESEKKKEGELILWSKNDQSENTHSQGHGDTKESVEEETNFRNQQNYSQEVKAHGIYHTVPISDGAKTHLAESVVSNVSSESLQHDDQLKSNLSSVKVLISDLQSTVRENSAKHSQSENTQSDLSFTDVQDSQQNEPVVKHSDDEEELRTLRRQSINNVPEGSELEPYFTGTKCVSLQRGEKEAETFIETSLGKSSTKVQGLSEEEQTKPPAKGSLSIAQWKPIPEMFRTVSSETLSACDISVLSDTCSHSVEKREEFYTEGHDSIRSDSLNQSYNVDTPSGLWFQEESGSNFGSQGCLVRVQHLTPESDSELQTSVSKVKRRLDLHLSEGVQENKAELPVVRRLSSTYRAALRGLEGGGDHRDKQEQLKQTHAAQRRALQEEHRKQQEELQQVFVRYRHLHSVSLPRSKSSYSQPGDALTFSTHAQTSSSSLQCYRPLLAAVLKGFLTRRLLRTERAAQLVRTIRDTQQFLQAFEKQQQQILSRHDIILLERVTLQLRAARYEIYDMFFSLSAREQMLLISRDRELNRERELRRLSGSDDRLKEKSSLSAATRKSLERKRGVLFQKKAAESHTRIIKKTEGKTGFSAEQPPESRRPQIRRNPQRVLKTTPSPRPR</sequence>
<feature type="compositionally biased region" description="Polar residues" evidence="1">
    <location>
        <begin position="159"/>
        <end position="175"/>
    </location>
</feature>
<dbReference type="CTD" id="100329274"/>
<dbReference type="Ensembl" id="ENSGWIT00000020147.1">
    <property type="protein sequence ID" value="ENSGWIP00000018272.1"/>
    <property type="gene ID" value="ENSGWIG00000010130.1"/>
</dbReference>
<dbReference type="RefSeq" id="XP_028317321.1">
    <property type="nucleotide sequence ID" value="XM_028461520.1"/>
</dbReference>
<feature type="region of interest" description="Disordered" evidence="1">
    <location>
        <begin position="1011"/>
        <end position="1058"/>
    </location>
</feature>
<accession>A0A8C5G6R0</accession>
<feature type="compositionally biased region" description="Polar residues" evidence="1">
    <location>
        <begin position="317"/>
        <end position="335"/>
    </location>
</feature>
<dbReference type="Proteomes" id="UP000694680">
    <property type="component" value="Chromosome 1"/>
</dbReference>
<dbReference type="PANTHER" id="PTHR13594">
    <property type="entry name" value="CENTRIOLAR COILED-COIL PROTEIN OF 110 KDA"/>
    <property type="match status" value="1"/>
</dbReference>
<feature type="compositionally biased region" description="Polar residues" evidence="1">
    <location>
        <begin position="458"/>
        <end position="468"/>
    </location>
</feature>
<evidence type="ECO:0000256" key="1">
    <source>
        <dbReference type="SAM" id="MobiDB-lite"/>
    </source>
</evidence>
<feature type="compositionally biased region" description="Basic and acidic residues" evidence="1">
    <location>
        <begin position="801"/>
        <end position="812"/>
    </location>
</feature>
<dbReference type="GO" id="GO:1903723">
    <property type="term" value="P:negative regulation of centriole elongation"/>
    <property type="evidence" value="ECO:0007669"/>
    <property type="project" value="TreeGrafter"/>
</dbReference>
<feature type="compositionally biased region" description="Polar residues" evidence="1">
    <location>
        <begin position="1049"/>
        <end position="1058"/>
    </location>
</feature>
<reference evidence="2" key="2">
    <citation type="submission" date="2025-08" db="UniProtKB">
        <authorList>
            <consortium name="Ensembl"/>
        </authorList>
    </citation>
    <scope>IDENTIFICATION</scope>
</reference>
<dbReference type="GO" id="GO:0032053">
    <property type="term" value="P:ciliary basal body organization"/>
    <property type="evidence" value="ECO:0007669"/>
    <property type="project" value="TreeGrafter"/>
</dbReference>
<feature type="region of interest" description="Disordered" evidence="1">
    <location>
        <begin position="797"/>
        <end position="817"/>
    </location>
</feature>